<reference evidence="2 3" key="1">
    <citation type="submission" date="2023-03" db="EMBL/GenBank/DDBJ databases">
        <authorList>
            <person name="Pearce D."/>
        </authorList>
    </citation>
    <scope>NUCLEOTIDE SEQUENCE [LARGE SCALE GENOMIC DNA]</scope>
    <source>
        <strain evidence="2">Msz</strain>
    </source>
</reference>
<name>A0ABN8WZ66_9GAMM</name>
<evidence type="ECO:0000313" key="3">
    <source>
        <dbReference type="Proteomes" id="UP001162030"/>
    </source>
</evidence>
<gene>
    <name evidence="2" type="ORF">MSZNOR_1065</name>
</gene>
<keyword evidence="3" id="KW-1185">Reference proteome</keyword>
<accession>A0ABN8WZ66</accession>
<organism evidence="2 3">
    <name type="scientific">Methylocaldum szegediense</name>
    <dbReference type="NCBI Taxonomy" id="73780"/>
    <lineage>
        <taxon>Bacteria</taxon>
        <taxon>Pseudomonadati</taxon>
        <taxon>Pseudomonadota</taxon>
        <taxon>Gammaproteobacteria</taxon>
        <taxon>Methylococcales</taxon>
        <taxon>Methylococcaceae</taxon>
        <taxon>Methylocaldum</taxon>
    </lineage>
</organism>
<feature type="region of interest" description="Disordered" evidence="1">
    <location>
        <begin position="35"/>
        <end position="56"/>
    </location>
</feature>
<dbReference type="EMBL" id="OX458333">
    <property type="protein sequence ID" value="CAI8772796.1"/>
    <property type="molecule type" value="Genomic_DNA"/>
</dbReference>
<evidence type="ECO:0000313" key="2">
    <source>
        <dbReference type="EMBL" id="CAI8772796.1"/>
    </source>
</evidence>
<evidence type="ECO:0000256" key="1">
    <source>
        <dbReference type="SAM" id="MobiDB-lite"/>
    </source>
</evidence>
<feature type="compositionally biased region" description="Basic and acidic residues" evidence="1">
    <location>
        <begin position="47"/>
        <end position="56"/>
    </location>
</feature>
<proteinExistence type="predicted"/>
<dbReference type="Proteomes" id="UP001162030">
    <property type="component" value="Chromosome"/>
</dbReference>
<protein>
    <submittedName>
        <fullName evidence="2">Uncharacterized protein</fullName>
    </submittedName>
</protein>
<sequence length="56" mass="6248">MKTFLLLGSGKIHYKPRGSLGEIRQACEAIDSFQGIESTQQARGRSVRTEPFHRSA</sequence>